<dbReference type="PANTHER" id="PTHR11645:SF0">
    <property type="entry name" value="PYRROLINE-5-CARBOXYLATE REDUCTASE 3"/>
    <property type="match status" value="1"/>
</dbReference>
<evidence type="ECO:0000256" key="3">
    <source>
        <dbReference type="ARBA" id="ARBA00023002"/>
    </source>
</evidence>
<comment type="similarity">
    <text evidence="1 5 7">Belongs to the pyrroline-5-carboxylate reductase family.</text>
</comment>
<dbReference type="PIRSF" id="PIRSF000193">
    <property type="entry name" value="Pyrrol-5-carb_rd"/>
    <property type="match status" value="1"/>
</dbReference>
<comment type="function">
    <text evidence="4 5">Catalyzes the reduction of 1-pyrroline-5-carboxylate (PCA) to L-proline.</text>
</comment>
<name>A0A4R0JDT1_9ACTN</name>
<keyword evidence="5 7" id="KW-0641">Proline biosynthesis</keyword>
<evidence type="ECO:0000256" key="2">
    <source>
        <dbReference type="ARBA" id="ARBA00022857"/>
    </source>
</evidence>
<dbReference type="Gene3D" id="1.10.3730.10">
    <property type="entry name" value="ProC C-terminal domain-like"/>
    <property type="match status" value="1"/>
</dbReference>
<dbReference type="FunFam" id="1.10.3730.10:FF:000001">
    <property type="entry name" value="Pyrroline-5-carboxylate reductase"/>
    <property type="match status" value="1"/>
</dbReference>
<dbReference type="EC" id="1.5.1.2" evidence="5 6"/>
<dbReference type="EMBL" id="SJKD01000008">
    <property type="protein sequence ID" value="TCC45023.1"/>
    <property type="molecule type" value="Genomic_DNA"/>
</dbReference>
<accession>A0A4R0JDT1</accession>
<dbReference type="GO" id="GO:0005737">
    <property type="term" value="C:cytoplasm"/>
    <property type="evidence" value="ECO:0007669"/>
    <property type="project" value="UniProtKB-SubCell"/>
</dbReference>
<evidence type="ECO:0000256" key="1">
    <source>
        <dbReference type="ARBA" id="ARBA00005525"/>
    </source>
</evidence>
<dbReference type="Proteomes" id="UP000293342">
    <property type="component" value="Unassembled WGS sequence"/>
</dbReference>
<proteinExistence type="inferred from homology"/>
<dbReference type="SUPFAM" id="SSF51735">
    <property type="entry name" value="NAD(P)-binding Rossmann-fold domains"/>
    <property type="match status" value="1"/>
</dbReference>
<evidence type="ECO:0000259" key="9">
    <source>
        <dbReference type="Pfam" id="PF14748"/>
    </source>
</evidence>
<dbReference type="PROSITE" id="PS00521">
    <property type="entry name" value="P5CR"/>
    <property type="match status" value="1"/>
</dbReference>
<dbReference type="UniPathway" id="UPA00098">
    <property type="reaction ID" value="UER00361"/>
</dbReference>
<dbReference type="InterPro" id="IPR053790">
    <property type="entry name" value="P5CR-like_CS"/>
</dbReference>
<comment type="catalytic activity">
    <reaction evidence="5 7">
        <text>L-proline + NADP(+) = (S)-1-pyrroline-5-carboxylate + NADPH + 2 H(+)</text>
        <dbReference type="Rhea" id="RHEA:14109"/>
        <dbReference type="ChEBI" id="CHEBI:15378"/>
        <dbReference type="ChEBI" id="CHEBI:17388"/>
        <dbReference type="ChEBI" id="CHEBI:57783"/>
        <dbReference type="ChEBI" id="CHEBI:58349"/>
        <dbReference type="ChEBI" id="CHEBI:60039"/>
        <dbReference type="EC" id="1.5.1.2"/>
    </reaction>
</comment>
<evidence type="ECO:0000256" key="6">
    <source>
        <dbReference type="NCBIfam" id="TIGR00112"/>
    </source>
</evidence>
<protein>
    <recommendedName>
        <fullName evidence="5 6">Pyrroline-5-carboxylate reductase</fullName>
        <shortName evidence="5">P5C reductase</shortName>
        <shortName evidence="5">P5CR</shortName>
        <ecNumber evidence="5 6">1.5.1.2</ecNumber>
    </recommendedName>
    <alternativeName>
        <fullName evidence="5">PCA reductase</fullName>
    </alternativeName>
</protein>
<dbReference type="InterPro" id="IPR008927">
    <property type="entry name" value="6-PGluconate_DH-like_C_sf"/>
</dbReference>
<dbReference type="AlphaFoldDB" id="A0A4R0JDT1"/>
<keyword evidence="11" id="KW-1185">Reference proteome</keyword>
<dbReference type="NCBIfam" id="TIGR00112">
    <property type="entry name" value="proC"/>
    <property type="match status" value="1"/>
</dbReference>
<comment type="caution">
    <text evidence="10">The sequence shown here is derived from an EMBL/GenBank/DDBJ whole genome shotgun (WGS) entry which is preliminary data.</text>
</comment>
<feature type="domain" description="Pyrroline-5-carboxylate reductase dimerisation" evidence="9">
    <location>
        <begin position="167"/>
        <end position="270"/>
    </location>
</feature>
<dbReference type="OrthoDB" id="9805754at2"/>
<feature type="domain" description="Pyrroline-5-carboxylate reductase catalytic N-terminal" evidence="8">
    <location>
        <begin position="9"/>
        <end position="102"/>
    </location>
</feature>
<dbReference type="Gene3D" id="3.40.50.720">
    <property type="entry name" value="NAD(P)-binding Rossmann-like Domain"/>
    <property type="match status" value="1"/>
</dbReference>
<evidence type="ECO:0000313" key="11">
    <source>
        <dbReference type="Proteomes" id="UP000293342"/>
    </source>
</evidence>
<dbReference type="Pfam" id="PF14748">
    <property type="entry name" value="P5CR_dimer"/>
    <property type="match status" value="1"/>
</dbReference>
<dbReference type="InterPro" id="IPR029036">
    <property type="entry name" value="P5CR_dimer"/>
</dbReference>
<dbReference type="PANTHER" id="PTHR11645">
    <property type="entry name" value="PYRROLINE-5-CARBOXYLATE REDUCTASE"/>
    <property type="match status" value="1"/>
</dbReference>
<comment type="subcellular location">
    <subcellularLocation>
        <location evidence="5">Cytoplasm</location>
    </subcellularLocation>
</comment>
<dbReference type="InterPro" id="IPR028939">
    <property type="entry name" value="P5C_Rdtase_cat_N"/>
</dbReference>
<dbReference type="SUPFAM" id="SSF48179">
    <property type="entry name" value="6-phosphogluconate dehydrogenase C-terminal domain-like"/>
    <property type="match status" value="1"/>
</dbReference>
<keyword evidence="5 7" id="KW-0028">Amino-acid biosynthesis</keyword>
<keyword evidence="5" id="KW-0963">Cytoplasm</keyword>
<dbReference type="InterPro" id="IPR000304">
    <property type="entry name" value="Pyrroline-COOH_reductase"/>
</dbReference>
<evidence type="ECO:0000259" key="8">
    <source>
        <dbReference type="Pfam" id="PF03807"/>
    </source>
</evidence>
<comment type="catalytic activity">
    <reaction evidence="5">
        <text>L-proline + NAD(+) = (S)-1-pyrroline-5-carboxylate + NADH + 2 H(+)</text>
        <dbReference type="Rhea" id="RHEA:14105"/>
        <dbReference type="ChEBI" id="CHEBI:15378"/>
        <dbReference type="ChEBI" id="CHEBI:17388"/>
        <dbReference type="ChEBI" id="CHEBI:57540"/>
        <dbReference type="ChEBI" id="CHEBI:57945"/>
        <dbReference type="ChEBI" id="CHEBI:60039"/>
        <dbReference type="EC" id="1.5.1.2"/>
    </reaction>
</comment>
<evidence type="ECO:0000256" key="4">
    <source>
        <dbReference type="ARBA" id="ARBA00058118"/>
    </source>
</evidence>
<dbReference type="HAMAP" id="MF_01925">
    <property type="entry name" value="P5C_reductase"/>
    <property type="match status" value="1"/>
</dbReference>
<dbReference type="GO" id="GO:0055129">
    <property type="term" value="P:L-proline biosynthetic process"/>
    <property type="evidence" value="ECO:0007669"/>
    <property type="project" value="UniProtKB-UniRule"/>
</dbReference>
<comment type="pathway">
    <text evidence="5 7">Amino-acid biosynthesis; L-proline biosynthesis; L-proline from L-glutamate 5-semialdehyde: step 1/1.</text>
</comment>
<keyword evidence="3 5" id="KW-0560">Oxidoreductase</keyword>
<gene>
    <name evidence="5 10" type="primary">proC</name>
    <name evidence="10" type="ORF">E0H75_31375</name>
</gene>
<dbReference type="GO" id="GO:0004735">
    <property type="term" value="F:pyrroline-5-carboxylate reductase activity"/>
    <property type="evidence" value="ECO:0007669"/>
    <property type="project" value="UniProtKB-UniRule"/>
</dbReference>
<organism evidence="10 11">
    <name type="scientific">Kribbella capetownensis</name>
    <dbReference type="NCBI Taxonomy" id="1572659"/>
    <lineage>
        <taxon>Bacteria</taxon>
        <taxon>Bacillati</taxon>
        <taxon>Actinomycetota</taxon>
        <taxon>Actinomycetes</taxon>
        <taxon>Propionibacteriales</taxon>
        <taxon>Kribbellaceae</taxon>
        <taxon>Kribbella</taxon>
    </lineage>
</organism>
<keyword evidence="2 5" id="KW-0521">NADP</keyword>
<reference evidence="10 11" key="1">
    <citation type="submission" date="2019-02" db="EMBL/GenBank/DDBJ databases">
        <title>Kribbella capetownensis sp. nov. and Kribbella speibonae sp. nov., isolated from soil.</title>
        <authorList>
            <person name="Curtis S.M."/>
            <person name="Norton I."/>
            <person name="Everest G.J."/>
            <person name="Meyers P.R."/>
        </authorList>
    </citation>
    <scope>NUCLEOTIDE SEQUENCE [LARGE SCALE GENOMIC DNA]</scope>
    <source>
        <strain evidence="10 11">YM53</strain>
    </source>
</reference>
<evidence type="ECO:0000256" key="5">
    <source>
        <dbReference type="HAMAP-Rule" id="MF_01925"/>
    </source>
</evidence>
<evidence type="ECO:0000256" key="7">
    <source>
        <dbReference type="RuleBase" id="RU003903"/>
    </source>
</evidence>
<sequence length="278" mass="28948">MTAARQDSLAIVGGGNISAALLSGLLEGDVVLHDPDRIAVVERLPDRAAYLRERFGISTPDLAEAVRGADVVLLMVKPYHVEALLPQLIEHVTAEQLVISVVGGISTAQIERGLVPKTPVVRAMPNTAASVGEGMTAICAGSFATDVHLERAGALLRSVGKVVEVPETQMNAITAFSGSGPAFFFYFAEALIDSGVLLGLSRELSEEMVIQTAVGAAVMLRDSGMDPVRLRAAVSSPGGTTITAIRELEKAGVRGAVMVATEAGRDRTIEIGAQAGSH</sequence>
<evidence type="ECO:0000313" key="10">
    <source>
        <dbReference type="EMBL" id="TCC45023.1"/>
    </source>
</evidence>
<dbReference type="InterPro" id="IPR036291">
    <property type="entry name" value="NAD(P)-bd_dom_sf"/>
</dbReference>
<dbReference type="Pfam" id="PF03807">
    <property type="entry name" value="F420_oxidored"/>
    <property type="match status" value="1"/>
</dbReference>
<dbReference type="RefSeq" id="WP_131517327.1">
    <property type="nucleotide sequence ID" value="NZ_SJKD01000008.1"/>
</dbReference>